<keyword evidence="2" id="KW-1185">Reference proteome</keyword>
<dbReference type="EMBL" id="JBFTEG010000013">
    <property type="protein sequence ID" value="MEX6503626.1"/>
    <property type="molecule type" value="Genomic_DNA"/>
</dbReference>
<organism evidence="1 2">
    <name type="scientific">Pseudomonas zhanjiangensis</name>
    <dbReference type="NCBI Taxonomy" id="3239015"/>
    <lineage>
        <taxon>Bacteria</taxon>
        <taxon>Pseudomonadati</taxon>
        <taxon>Pseudomonadota</taxon>
        <taxon>Gammaproteobacteria</taxon>
        <taxon>Pseudomonadales</taxon>
        <taxon>Pseudomonadaceae</taxon>
        <taxon>Pseudomonas</taxon>
    </lineage>
</organism>
<comment type="caution">
    <text evidence="1">The sequence shown here is derived from an EMBL/GenBank/DDBJ whole genome shotgun (WGS) entry which is preliminary data.</text>
</comment>
<evidence type="ECO:0000313" key="1">
    <source>
        <dbReference type="EMBL" id="MEX6503626.1"/>
    </source>
</evidence>
<accession>A0ABV3YWA5</accession>
<sequence length="91" mass="10721">MSNVYNFPSKSIRTEIREGHISEAARNLIREVLVDLKEHNPNSWDKNFCEDMLVHRRQISKKQSEHLERVLDDALLKIEYPNGLPQDFLGF</sequence>
<name>A0ABV3YWA5_9PSED</name>
<dbReference type="RefSeq" id="WP_369288569.1">
    <property type="nucleotide sequence ID" value="NZ_JBFTEG010000013.1"/>
</dbReference>
<dbReference type="Proteomes" id="UP001560296">
    <property type="component" value="Unassembled WGS sequence"/>
</dbReference>
<protein>
    <submittedName>
        <fullName evidence="1">Uncharacterized protein</fullName>
    </submittedName>
</protein>
<proteinExistence type="predicted"/>
<evidence type="ECO:0000313" key="2">
    <source>
        <dbReference type="Proteomes" id="UP001560296"/>
    </source>
</evidence>
<reference evidence="1 2" key="1">
    <citation type="submission" date="2024-07" db="EMBL/GenBank/DDBJ databases">
        <authorList>
            <person name="Li M."/>
        </authorList>
    </citation>
    <scope>NUCLEOTIDE SEQUENCE [LARGE SCALE GENOMIC DNA]</scope>
    <source>
        <strain evidence="1 2">25A3E</strain>
    </source>
</reference>
<gene>
    <name evidence="1" type="ORF">AB5S05_16300</name>
</gene>